<sequence>MEILRFDVRYALGLFADERVWIAAGNTLWLATLSWLLAGVLGLGMALLKTSRTRLSRGAGAGYVWFFRGVPLLLLIIFIYNAVPQAIPASQGFLSDPFNAGLVALVLSGSAYMAEVYRGGLSAVSPEQRDAGRALGFGAVPLQRFVVLPQAFRVAIPGLGNEYVSNLKNTSLVSVISFVELTLEGQRIYSGNFLILETLSVIGVFYLAMVSLFSGVQAFLEHRLDVRRDRRPPASAPSAVRPVPVTPPLASAKQFGPVVLEARDVRKKLGGRLVLDGVDLAVRRGEVCVLIGPSGSGKSTLLRCLNRLLTTDDGIVLLDGEPFGYRLNGGEPHSEPERRLAARRRRVGMVFQRFELFPYLTALDNVLLAPRHFGTVGGADAVAYGLELLRKVGMADHAHKFPHQLSGGQQQRVAIARALANEPEIVLFDEPTSALDPELVTEVLQVMTTLAAEGLTMVVVSHEMGFARRMADRVLFMDQGRIVEEGPPTQVFEAPENARTRRFLATIGHD</sequence>
<dbReference type="PANTHER" id="PTHR43166">
    <property type="entry name" value="AMINO ACID IMPORT ATP-BINDING PROTEIN"/>
    <property type="match status" value="1"/>
</dbReference>
<keyword evidence="6 11" id="KW-0812">Transmembrane</keyword>
<evidence type="ECO:0000256" key="7">
    <source>
        <dbReference type="ARBA" id="ARBA00022741"/>
    </source>
</evidence>
<proteinExistence type="inferred from homology"/>
<keyword evidence="15" id="KW-1185">Reference proteome</keyword>
<dbReference type="EMBL" id="BOOZ01000054">
    <property type="protein sequence ID" value="GIJ12509.1"/>
    <property type="molecule type" value="Genomic_DNA"/>
</dbReference>
<dbReference type="NCBIfam" id="TIGR01726">
    <property type="entry name" value="HEQRo_perm_3TM"/>
    <property type="match status" value="1"/>
</dbReference>
<evidence type="ECO:0000256" key="8">
    <source>
        <dbReference type="ARBA" id="ARBA00022840"/>
    </source>
</evidence>
<evidence type="ECO:0000256" key="11">
    <source>
        <dbReference type="RuleBase" id="RU363032"/>
    </source>
</evidence>
<dbReference type="Pfam" id="PF00005">
    <property type="entry name" value="ABC_tran"/>
    <property type="match status" value="1"/>
</dbReference>
<protein>
    <submittedName>
        <fullName evidence="14">ABC transporter permease</fullName>
    </submittedName>
</protein>
<dbReference type="Gene3D" id="3.40.50.300">
    <property type="entry name" value="P-loop containing nucleotide triphosphate hydrolases"/>
    <property type="match status" value="1"/>
</dbReference>
<dbReference type="Proteomes" id="UP000647017">
    <property type="component" value="Unassembled WGS sequence"/>
</dbReference>
<evidence type="ECO:0000259" key="13">
    <source>
        <dbReference type="PROSITE" id="PS50928"/>
    </source>
</evidence>
<organism evidence="14 15">
    <name type="scientific">Micromonospora andamanensis</name>
    <dbReference type="NCBI Taxonomy" id="1287068"/>
    <lineage>
        <taxon>Bacteria</taxon>
        <taxon>Bacillati</taxon>
        <taxon>Actinomycetota</taxon>
        <taxon>Actinomycetes</taxon>
        <taxon>Micromonosporales</taxon>
        <taxon>Micromonosporaceae</taxon>
        <taxon>Micromonospora</taxon>
    </lineage>
</organism>
<feature type="domain" description="ABC transporter" evidence="12">
    <location>
        <begin position="260"/>
        <end position="504"/>
    </location>
</feature>
<keyword evidence="4 11" id="KW-0813">Transport</keyword>
<comment type="caution">
    <text evidence="14">The sequence shown here is derived from an EMBL/GenBank/DDBJ whole genome shotgun (WGS) entry which is preliminary data.</text>
</comment>
<feature type="transmembrane region" description="Helical" evidence="11">
    <location>
        <begin position="100"/>
        <end position="117"/>
    </location>
</feature>
<accession>A0ABQ4I3P1</accession>
<dbReference type="InterPro" id="IPR017871">
    <property type="entry name" value="ABC_transporter-like_CS"/>
</dbReference>
<dbReference type="SUPFAM" id="SSF161098">
    <property type="entry name" value="MetI-like"/>
    <property type="match status" value="1"/>
</dbReference>
<comment type="similarity">
    <text evidence="11">Belongs to the binding-protein-dependent transport system permease family.</text>
</comment>
<dbReference type="InterPro" id="IPR035906">
    <property type="entry name" value="MetI-like_sf"/>
</dbReference>
<name>A0ABQ4I3P1_9ACTN</name>
<feature type="transmembrane region" description="Helical" evidence="11">
    <location>
        <begin position="20"/>
        <end position="48"/>
    </location>
</feature>
<evidence type="ECO:0000256" key="6">
    <source>
        <dbReference type="ARBA" id="ARBA00022692"/>
    </source>
</evidence>
<dbReference type="InterPro" id="IPR003439">
    <property type="entry name" value="ABC_transporter-like_ATP-bd"/>
</dbReference>
<dbReference type="InterPro" id="IPR003593">
    <property type="entry name" value="AAA+_ATPase"/>
</dbReference>
<dbReference type="InterPro" id="IPR027417">
    <property type="entry name" value="P-loop_NTPase"/>
</dbReference>
<evidence type="ECO:0000313" key="15">
    <source>
        <dbReference type="Proteomes" id="UP000647017"/>
    </source>
</evidence>
<dbReference type="CDD" id="cd06261">
    <property type="entry name" value="TM_PBP2"/>
    <property type="match status" value="1"/>
</dbReference>
<keyword evidence="7" id="KW-0547">Nucleotide-binding</keyword>
<comment type="subcellular location">
    <subcellularLocation>
        <location evidence="2 11">Cell membrane</location>
        <topology evidence="2 11">Multi-pass membrane protein</topology>
    </subcellularLocation>
    <subcellularLocation>
        <location evidence="1">Cell membrane</location>
        <topology evidence="1">Peripheral membrane protein</topology>
    </subcellularLocation>
</comment>
<evidence type="ECO:0000256" key="3">
    <source>
        <dbReference type="ARBA" id="ARBA00005417"/>
    </source>
</evidence>
<keyword evidence="10 11" id="KW-0472">Membrane</keyword>
<evidence type="ECO:0000256" key="4">
    <source>
        <dbReference type="ARBA" id="ARBA00022448"/>
    </source>
</evidence>
<dbReference type="InterPro" id="IPR010065">
    <property type="entry name" value="AA_ABC_transptr_permease_3TM"/>
</dbReference>
<dbReference type="SUPFAM" id="SSF52540">
    <property type="entry name" value="P-loop containing nucleoside triphosphate hydrolases"/>
    <property type="match status" value="1"/>
</dbReference>
<dbReference type="InterPro" id="IPR000515">
    <property type="entry name" value="MetI-like"/>
</dbReference>
<evidence type="ECO:0000256" key="1">
    <source>
        <dbReference type="ARBA" id="ARBA00004202"/>
    </source>
</evidence>
<dbReference type="PROSITE" id="PS00211">
    <property type="entry name" value="ABC_TRANSPORTER_1"/>
    <property type="match status" value="1"/>
</dbReference>
<dbReference type="PANTHER" id="PTHR43166:SF9">
    <property type="entry name" value="GLUTAMATE_ASPARTATE IMPORT ATP-BINDING PROTEIN GLTL"/>
    <property type="match status" value="1"/>
</dbReference>
<evidence type="ECO:0000256" key="2">
    <source>
        <dbReference type="ARBA" id="ARBA00004651"/>
    </source>
</evidence>
<evidence type="ECO:0000313" key="14">
    <source>
        <dbReference type="EMBL" id="GIJ12509.1"/>
    </source>
</evidence>
<keyword evidence="8" id="KW-0067">ATP-binding</keyword>
<dbReference type="PROSITE" id="PS50893">
    <property type="entry name" value="ABC_TRANSPORTER_2"/>
    <property type="match status" value="1"/>
</dbReference>
<evidence type="ECO:0000256" key="10">
    <source>
        <dbReference type="ARBA" id="ARBA00023136"/>
    </source>
</evidence>
<dbReference type="Gene3D" id="1.10.3720.10">
    <property type="entry name" value="MetI-like"/>
    <property type="match status" value="1"/>
</dbReference>
<feature type="transmembrane region" description="Helical" evidence="11">
    <location>
        <begin position="60"/>
        <end position="80"/>
    </location>
</feature>
<reference evidence="14 15" key="1">
    <citation type="submission" date="2021-01" db="EMBL/GenBank/DDBJ databases">
        <title>Whole genome shotgun sequence of Verrucosispora andamanensis NBRC 109075.</title>
        <authorList>
            <person name="Komaki H."/>
            <person name="Tamura T."/>
        </authorList>
    </citation>
    <scope>NUCLEOTIDE SEQUENCE [LARGE SCALE GENOMIC DNA]</scope>
    <source>
        <strain evidence="14 15">NBRC 109075</strain>
    </source>
</reference>
<keyword evidence="9 11" id="KW-1133">Transmembrane helix</keyword>
<feature type="transmembrane region" description="Helical" evidence="11">
    <location>
        <begin position="193"/>
        <end position="220"/>
    </location>
</feature>
<feature type="domain" description="ABC transmembrane type-1" evidence="13">
    <location>
        <begin position="24"/>
        <end position="214"/>
    </location>
</feature>
<gene>
    <name evidence="14" type="ORF">Van01_57230</name>
</gene>
<dbReference type="InterPro" id="IPR050086">
    <property type="entry name" value="MetN_ABC_transporter-like"/>
</dbReference>
<dbReference type="PROSITE" id="PS50928">
    <property type="entry name" value="ABC_TM1"/>
    <property type="match status" value="1"/>
</dbReference>
<evidence type="ECO:0000256" key="5">
    <source>
        <dbReference type="ARBA" id="ARBA00022475"/>
    </source>
</evidence>
<comment type="similarity">
    <text evidence="3">Belongs to the ABC transporter superfamily.</text>
</comment>
<dbReference type="Pfam" id="PF00528">
    <property type="entry name" value="BPD_transp_1"/>
    <property type="match status" value="1"/>
</dbReference>
<evidence type="ECO:0000256" key="9">
    <source>
        <dbReference type="ARBA" id="ARBA00022989"/>
    </source>
</evidence>
<evidence type="ECO:0000259" key="12">
    <source>
        <dbReference type="PROSITE" id="PS50893"/>
    </source>
</evidence>
<keyword evidence="5" id="KW-1003">Cell membrane</keyword>
<dbReference type="SMART" id="SM00382">
    <property type="entry name" value="AAA"/>
    <property type="match status" value="1"/>
</dbReference>